<reference evidence="2" key="1">
    <citation type="submission" date="2018-01" db="EMBL/GenBank/DDBJ databases">
        <title>An insight into the sialome of Amazonian anophelines.</title>
        <authorList>
            <person name="Ribeiro J.M."/>
            <person name="Scarpassa V."/>
            <person name="Calvo E."/>
        </authorList>
    </citation>
    <scope>NUCLEOTIDE SEQUENCE</scope>
    <source>
        <tissue evidence="2">Salivary glands</tissue>
    </source>
</reference>
<feature type="signal peptide" evidence="1">
    <location>
        <begin position="1"/>
        <end position="28"/>
    </location>
</feature>
<accession>A0A2M4CGB7</accession>
<sequence length="67" mass="7538">MFAQHTSCYPLLLAQLIFSHLLGVCVVARKVSEPIMADIVKVWNRRSASSLKSVFMGRREGRSMGQE</sequence>
<organism evidence="2">
    <name type="scientific">Anopheles marajoara</name>
    <dbReference type="NCBI Taxonomy" id="58244"/>
    <lineage>
        <taxon>Eukaryota</taxon>
        <taxon>Metazoa</taxon>
        <taxon>Ecdysozoa</taxon>
        <taxon>Arthropoda</taxon>
        <taxon>Hexapoda</taxon>
        <taxon>Insecta</taxon>
        <taxon>Pterygota</taxon>
        <taxon>Neoptera</taxon>
        <taxon>Endopterygota</taxon>
        <taxon>Diptera</taxon>
        <taxon>Nematocera</taxon>
        <taxon>Culicoidea</taxon>
        <taxon>Culicidae</taxon>
        <taxon>Anophelinae</taxon>
        <taxon>Anopheles</taxon>
    </lineage>
</organism>
<name>A0A2M4CGB7_9DIPT</name>
<dbReference type="EMBL" id="GGFJ01014817">
    <property type="protein sequence ID" value="MBW63958.1"/>
    <property type="molecule type" value="Transcribed_RNA"/>
</dbReference>
<evidence type="ECO:0000313" key="2">
    <source>
        <dbReference type="EMBL" id="MBW63958.1"/>
    </source>
</evidence>
<proteinExistence type="predicted"/>
<feature type="chain" id="PRO_5014772887" evidence="1">
    <location>
        <begin position="29"/>
        <end position="67"/>
    </location>
</feature>
<dbReference type="AlphaFoldDB" id="A0A2M4CGB7"/>
<evidence type="ECO:0000256" key="1">
    <source>
        <dbReference type="SAM" id="SignalP"/>
    </source>
</evidence>
<protein>
    <submittedName>
        <fullName evidence="2">Putative secreted protein</fullName>
    </submittedName>
</protein>
<keyword evidence="1" id="KW-0732">Signal</keyword>